<keyword evidence="3" id="KW-1185">Reference proteome</keyword>
<dbReference type="STRING" id="1499967.U27_05168"/>
<evidence type="ECO:0000313" key="3">
    <source>
        <dbReference type="Proteomes" id="UP000030661"/>
    </source>
</evidence>
<dbReference type="Proteomes" id="UP000030661">
    <property type="component" value="Unassembled WGS sequence"/>
</dbReference>
<evidence type="ECO:0000313" key="2">
    <source>
        <dbReference type="EMBL" id="GAK58195.1"/>
    </source>
</evidence>
<reference evidence="2" key="1">
    <citation type="journal article" date="2015" name="PeerJ">
        <title>First genomic representation of candidate bacterial phylum KSB3 points to enhanced environmental sensing as a trigger of wastewater bulking.</title>
        <authorList>
            <person name="Sekiguchi Y."/>
            <person name="Ohashi A."/>
            <person name="Parks D.H."/>
            <person name="Yamauchi T."/>
            <person name="Tyson G.W."/>
            <person name="Hugenholtz P."/>
        </authorList>
    </citation>
    <scope>NUCLEOTIDE SEQUENCE [LARGE SCALE GENOMIC DNA]</scope>
</reference>
<sequence>MKKISWSAFFAGVFTDIGMQVIQLIIVAIVYVFLRSPLLAYIWYIGSEIIVSVFVGYVIGNVAKEDPLLNALFYYIVTYVLMFVFVSMVAEENWTHIPSFWAMVVQTIELFGLSVGALLVKK</sequence>
<feature type="transmembrane region" description="Helical" evidence="1">
    <location>
        <begin position="40"/>
        <end position="60"/>
    </location>
</feature>
<feature type="transmembrane region" description="Helical" evidence="1">
    <location>
        <begin position="72"/>
        <end position="90"/>
    </location>
</feature>
<name>A0A081C0U0_VECG1</name>
<dbReference type="HOGENOM" id="CLU_2022176_0_0_0"/>
<proteinExistence type="predicted"/>
<organism evidence="2">
    <name type="scientific">Vecturithrix granuli</name>
    <dbReference type="NCBI Taxonomy" id="1499967"/>
    <lineage>
        <taxon>Bacteria</taxon>
        <taxon>Candidatus Moduliflexota</taxon>
        <taxon>Candidatus Vecturitrichia</taxon>
        <taxon>Candidatus Vecturitrichales</taxon>
        <taxon>Candidatus Vecturitrichaceae</taxon>
        <taxon>Candidatus Vecturithrix</taxon>
    </lineage>
</organism>
<accession>A0A081C0U0</accession>
<keyword evidence="1" id="KW-0812">Transmembrane</keyword>
<keyword evidence="1" id="KW-0472">Membrane</keyword>
<dbReference type="EMBL" id="DF820467">
    <property type="protein sequence ID" value="GAK58195.1"/>
    <property type="molecule type" value="Genomic_DNA"/>
</dbReference>
<gene>
    <name evidence="2" type="ORF">U27_05168</name>
</gene>
<keyword evidence="1" id="KW-1133">Transmembrane helix</keyword>
<dbReference type="AlphaFoldDB" id="A0A081C0U0"/>
<protein>
    <submittedName>
        <fullName evidence="2">Uncharacterized protein</fullName>
    </submittedName>
</protein>
<feature type="transmembrane region" description="Helical" evidence="1">
    <location>
        <begin position="7"/>
        <end position="34"/>
    </location>
</feature>
<feature type="transmembrane region" description="Helical" evidence="1">
    <location>
        <begin position="96"/>
        <end position="120"/>
    </location>
</feature>
<evidence type="ECO:0000256" key="1">
    <source>
        <dbReference type="SAM" id="Phobius"/>
    </source>
</evidence>